<name>A0A929MMP3_ABIDE</name>
<dbReference type="AlphaFoldDB" id="A0A929MMP3"/>
<organism evidence="1 2">
    <name type="scientific">Abiotrophia defectiva</name>
    <name type="common">Streptococcus defectivus</name>
    <dbReference type="NCBI Taxonomy" id="46125"/>
    <lineage>
        <taxon>Bacteria</taxon>
        <taxon>Bacillati</taxon>
        <taxon>Bacillota</taxon>
        <taxon>Bacilli</taxon>
        <taxon>Lactobacillales</taxon>
        <taxon>Aerococcaceae</taxon>
        <taxon>Abiotrophia</taxon>
    </lineage>
</organism>
<evidence type="ECO:0000313" key="2">
    <source>
        <dbReference type="Proteomes" id="UP000757900"/>
    </source>
</evidence>
<protein>
    <submittedName>
        <fullName evidence="1">Uncharacterized protein</fullName>
    </submittedName>
</protein>
<dbReference type="Proteomes" id="UP000757900">
    <property type="component" value="Unassembled WGS sequence"/>
</dbReference>
<gene>
    <name evidence="1" type="ORF">HXK00_00205</name>
</gene>
<comment type="caution">
    <text evidence="1">The sequence shown here is derived from an EMBL/GenBank/DDBJ whole genome shotgun (WGS) entry which is preliminary data.</text>
</comment>
<dbReference type="EMBL" id="JABZFV010000001">
    <property type="protein sequence ID" value="MBF0934047.1"/>
    <property type="molecule type" value="Genomic_DNA"/>
</dbReference>
<sequence>MKDIVLSVGSGKLIENDGGKVFFYLTKDYLVRVSFDQVNGIVREYVALEGTDYRGAIEVDLNEVDGLNWKMFDEVILMHMDEADMFYELFAEISLGGF</sequence>
<reference evidence="1" key="1">
    <citation type="submission" date="2020-04" db="EMBL/GenBank/DDBJ databases">
        <title>Deep metagenomics examines the oral microbiome during advanced dental caries in children, revealing novel taxa and co-occurrences with host molecules.</title>
        <authorList>
            <person name="Baker J.L."/>
            <person name="Morton J.T."/>
            <person name="Dinis M."/>
            <person name="Alvarez R."/>
            <person name="Tran N.C."/>
            <person name="Knight R."/>
            <person name="Edlund A."/>
        </authorList>
    </citation>
    <scope>NUCLEOTIDE SEQUENCE</scope>
    <source>
        <strain evidence="1">JCVI_23_bin.16</strain>
    </source>
</reference>
<proteinExistence type="predicted"/>
<accession>A0A929MMP3</accession>
<evidence type="ECO:0000313" key="1">
    <source>
        <dbReference type="EMBL" id="MBF0934047.1"/>
    </source>
</evidence>